<gene>
    <name evidence="1" type="ORF">BE08_45775</name>
</gene>
<dbReference type="Proteomes" id="UP000075420">
    <property type="component" value="Unassembled WGS sequence"/>
</dbReference>
<evidence type="ECO:0000313" key="2">
    <source>
        <dbReference type="Proteomes" id="UP000075420"/>
    </source>
</evidence>
<protein>
    <submittedName>
        <fullName evidence="1">Uncharacterized protein</fullName>
    </submittedName>
</protein>
<dbReference type="AlphaFoldDB" id="A0A150PJY8"/>
<sequence>MGDEMTSRSIQVQPIDADAASAIVESIHEPVVRNLVSVAFGKAWGRFARSFTLDGQEIPLRLPAESFDMAFFIRVTRALFSTPQFIRSILEGEAVPPAPIVRAPLALNEEAAEHVRQSISDPVCRNLVTAAINEARRQIVESGVAGKAEAQAPPRLPFDMEFFATVMEDYFSLPWLIERLLDGQSPAQASGWDDE</sequence>
<organism evidence="1 2">
    <name type="scientific">Sorangium cellulosum</name>
    <name type="common">Polyangium cellulosum</name>
    <dbReference type="NCBI Taxonomy" id="56"/>
    <lineage>
        <taxon>Bacteria</taxon>
        <taxon>Pseudomonadati</taxon>
        <taxon>Myxococcota</taxon>
        <taxon>Polyangia</taxon>
        <taxon>Polyangiales</taxon>
        <taxon>Polyangiaceae</taxon>
        <taxon>Sorangium</taxon>
    </lineage>
</organism>
<dbReference type="EMBL" id="JELY01001401">
    <property type="protein sequence ID" value="KYF55906.1"/>
    <property type="molecule type" value="Genomic_DNA"/>
</dbReference>
<reference evidence="1 2" key="1">
    <citation type="submission" date="2014-02" db="EMBL/GenBank/DDBJ databases">
        <title>The small core and large imbalanced accessory genome model reveals a collaborative survival strategy of Sorangium cellulosum strains in nature.</title>
        <authorList>
            <person name="Han K."/>
            <person name="Peng R."/>
            <person name="Blom J."/>
            <person name="Li Y.-Z."/>
        </authorList>
    </citation>
    <scope>NUCLEOTIDE SEQUENCE [LARGE SCALE GENOMIC DNA]</scope>
    <source>
        <strain evidence="1 2">So0157-25</strain>
    </source>
</reference>
<accession>A0A150PJY8</accession>
<evidence type="ECO:0000313" key="1">
    <source>
        <dbReference type="EMBL" id="KYF55906.1"/>
    </source>
</evidence>
<proteinExistence type="predicted"/>
<name>A0A150PJY8_SORCE</name>
<comment type="caution">
    <text evidence="1">The sequence shown here is derived from an EMBL/GenBank/DDBJ whole genome shotgun (WGS) entry which is preliminary data.</text>
</comment>